<feature type="compositionally biased region" description="Polar residues" evidence="1">
    <location>
        <begin position="27"/>
        <end position="36"/>
    </location>
</feature>
<dbReference type="Gene3D" id="6.20.20.10">
    <property type="match status" value="1"/>
</dbReference>
<dbReference type="OrthoDB" id="7307073at2"/>
<evidence type="ECO:0008006" key="4">
    <source>
        <dbReference type="Google" id="ProtNLM"/>
    </source>
</evidence>
<protein>
    <recommendedName>
        <fullName evidence="4">Molecular chaperone DnaJ</fullName>
    </recommendedName>
</protein>
<organism evidence="2 3">
    <name type="scientific">Muricoccus roseus</name>
    <dbReference type="NCBI Taxonomy" id="198092"/>
    <lineage>
        <taxon>Bacteria</taxon>
        <taxon>Pseudomonadati</taxon>
        <taxon>Pseudomonadota</taxon>
        <taxon>Alphaproteobacteria</taxon>
        <taxon>Acetobacterales</taxon>
        <taxon>Roseomonadaceae</taxon>
        <taxon>Muricoccus</taxon>
    </lineage>
</organism>
<feature type="region of interest" description="Disordered" evidence="1">
    <location>
        <begin position="1"/>
        <end position="44"/>
    </location>
</feature>
<evidence type="ECO:0000256" key="1">
    <source>
        <dbReference type="SAM" id="MobiDB-lite"/>
    </source>
</evidence>
<dbReference type="AlphaFoldDB" id="A0A1M6CN69"/>
<reference evidence="2 3" key="1">
    <citation type="submission" date="2016-11" db="EMBL/GenBank/DDBJ databases">
        <authorList>
            <person name="Jaros S."/>
            <person name="Januszkiewicz K."/>
            <person name="Wedrychowicz H."/>
        </authorList>
    </citation>
    <scope>NUCLEOTIDE SEQUENCE [LARGE SCALE GENOMIC DNA]</scope>
    <source>
        <strain evidence="2 3">DSM 14916</strain>
    </source>
</reference>
<sequence>MTGDPSTTGIPVPATGGERPGDEAESGASQTAQNTCPACGGTGTLRSKPCPECEGTGMVTVTVGDA</sequence>
<dbReference type="STRING" id="198092.SAMN02745194_00760"/>
<dbReference type="EMBL" id="FQZF01000003">
    <property type="protein sequence ID" value="SHI62399.1"/>
    <property type="molecule type" value="Genomic_DNA"/>
</dbReference>
<proteinExistence type="predicted"/>
<keyword evidence="3" id="KW-1185">Reference proteome</keyword>
<accession>A0A1M6CN69</accession>
<dbReference type="RefSeq" id="WP_073131565.1">
    <property type="nucleotide sequence ID" value="NZ_FQZF01000003.1"/>
</dbReference>
<dbReference type="InterPro" id="IPR036410">
    <property type="entry name" value="HSP_DnaJ_Cys-rich_dom_sf"/>
</dbReference>
<dbReference type="SUPFAM" id="SSF57938">
    <property type="entry name" value="DnaJ/Hsp40 cysteine-rich domain"/>
    <property type="match status" value="1"/>
</dbReference>
<name>A0A1M6CN69_9PROT</name>
<evidence type="ECO:0000313" key="2">
    <source>
        <dbReference type="EMBL" id="SHI62399.1"/>
    </source>
</evidence>
<gene>
    <name evidence="2" type="ORF">SAMN02745194_00760</name>
</gene>
<evidence type="ECO:0000313" key="3">
    <source>
        <dbReference type="Proteomes" id="UP000184387"/>
    </source>
</evidence>
<dbReference type="Proteomes" id="UP000184387">
    <property type="component" value="Unassembled WGS sequence"/>
</dbReference>